<gene>
    <name evidence="1" type="ORF">D7322_23575</name>
</gene>
<name>A0A420VSC4_9SPHI</name>
<comment type="caution">
    <text evidence="1">The sequence shown here is derived from an EMBL/GenBank/DDBJ whole genome shotgun (WGS) entry which is preliminary data.</text>
</comment>
<protein>
    <recommendedName>
        <fullName evidence="3">Alpha/beta hydrolase</fullName>
    </recommendedName>
</protein>
<reference evidence="1 2" key="1">
    <citation type="submission" date="2018-10" db="EMBL/GenBank/DDBJ databases">
        <title>Sphingobacterium sp. M05W1-28.</title>
        <authorList>
            <person name="Cai H."/>
        </authorList>
    </citation>
    <scope>NUCLEOTIDE SEQUENCE [LARGE SCALE GENOMIC DNA]</scope>
    <source>
        <strain evidence="1 2">M05W1-28</strain>
    </source>
</reference>
<evidence type="ECO:0008006" key="3">
    <source>
        <dbReference type="Google" id="ProtNLM"/>
    </source>
</evidence>
<accession>A0A420VSC4</accession>
<evidence type="ECO:0000313" key="2">
    <source>
        <dbReference type="Proteomes" id="UP000282423"/>
    </source>
</evidence>
<dbReference type="Proteomes" id="UP000282423">
    <property type="component" value="Unassembled WGS sequence"/>
</dbReference>
<sequence length="240" mass="28147">MKTKKVLCIHGIGGKDALMNDNTGWVKDWREALISHLSLANDQDVQFMPFDSFFKPYDATATDYLRFLSQSFLGLWGDRRRHKGLVKDWMDNYPDMVVEFFQYPDLRMKLRNELKKYITILKPDVIYSHSLGSLLCYDYFSHPENQKGHEDIILVTAGSQLGNPGLKYHLPYPIVRLPLNKWYNLNNSYDNVFARHDISAKFDNFMQIETLFDDKDDPMNHNGLSYLNNEHAISKVWKQI</sequence>
<dbReference type="OrthoDB" id="9770871at2"/>
<dbReference type="EMBL" id="RBWS01000022">
    <property type="protein sequence ID" value="RKO69214.1"/>
    <property type="molecule type" value="Genomic_DNA"/>
</dbReference>
<organism evidence="1 2">
    <name type="scientific">Sphingobacterium puteale</name>
    <dbReference type="NCBI Taxonomy" id="2420510"/>
    <lineage>
        <taxon>Bacteria</taxon>
        <taxon>Pseudomonadati</taxon>
        <taxon>Bacteroidota</taxon>
        <taxon>Sphingobacteriia</taxon>
        <taxon>Sphingobacteriales</taxon>
        <taxon>Sphingobacteriaceae</taxon>
        <taxon>Sphingobacterium</taxon>
    </lineage>
</organism>
<keyword evidence="2" id="KW-1185">Reference proteome</keyword>
<dbReference type="AlphaFoldDB" id="A0A420VSC4"/>
<proteinExistence type="predicted"/>
<dbReference type="RefSeq" id="WP_121126648.1">
    <property type="nucleotide sequence ID" value="NZ_RBWS01000022.1"/>
</dbReference>
<evidence type="ECO:0000313" key="1">
    <source>
        <dbReference type="EMBL" id="RKO69214.1"/>
    </source>
</evidence>